<evidence type="ECO:0000256" key="1">
    <source>
        <dbReference type="SAM" id="Phobius"/>
    </source>
</evidence>
<dbReference type="InterPro" id="IPR019554">
    <property type="entry name" value="Soluble_ligand-bd"/>
</dbReference>
<feature type="domain" description="Soluble ligand binding" evidence="2">
    <location>
        <begin position="75"/>
        <end position="116"/>
    </location>
</feature>
<accession>A0A2M7TN63</accession>
<proteinExistence type="predicted"/>
<evidence type="ECO:0000313" key="4">
    <source>
        <dbReference type="Proteomes" id="UP000229753"/>
    </source>
</evidence>
<protein>
    <recommendedName>
        <fullName evidence="2">Soluble ligand binding domain-containing protein</fullName>
    </recommendedName>
</protein>
<dbReference type="SUPFAM" id="SSF142984">
    <property type="entry name" value="Nqo1 middle domain-like"/>
    <property type="match status" value="1"/>
</dbReference>
<organism evidence="3 4">
    <name type="scientific">Candidatus Woesebacteria bacterium CG_4_10_14_0_2_um_filter_39_14</name>
    <dbReference type="NCBI Taxonomy" id="1975054"/>
    <lineage>
        <taxon>Bacteria</taxon>
        <taxon>Candidatus Woeseibacteriota</taxon>
    </lineage>
</organism>
<dbReference type="GO" id="GO:0015627">
    <property type="term" value="C:type II protein secretion system complex"/>
    <property type="evidence" value="ECO:0007669"/>
    <property type="project" value="TreeGrafter"/>
</dbReference>
<keyword evidence="1" id="KW-0812">Transmembrane</keyword>
<dbReference type="Pfam" id="PF12836">
    <property type="entry name" value="HHH_3"/>
    <property type="match status" value="1"/>
</dbReference>
<sequence>MVKWLKKLSLFRVKSLILLYKNRYLVLIVLSGLILISAGVLFFKNVGFPSSTKIEVLDAFGELKDNVKNETTEMVVEISGEVQNPGVYKLPAGSRIDDLLIASGGLSQNADRDYVNKNINRAAKLFDGQKIYIPKVGQTLGVSASQTGGGGETSLININSADAKTLDGLPGIGPVYAQNIIEHRPYSETSQLVSKGAIPNNVYLKIKDKISCY</sequence>
<dbReference type="SUPFAM" id="SSF81585">
    <property type="entry name" value="PsbU/PolX domain-like"/>
    <property type="match status" value="1"/>
</dbReference>
<dbReference type="Gene3D" id="1.10.150.320">
    <property type="entry name" value="Photosystem II 12 kDa extrinsic protein"/>
    <property type="match status" value="1"/>
</dbReference>
<dbReference type="AlphaFoldDB" id="A0A2M7TN63"/>
<dbReference type="InterPro" id="IPR051675">
    <property type="entry name" value="Endo/Exo/Phosphatase_dom_1"/>
</dbReference>
<reference evidence="4" key="1">
    <citation type="submission" date="2017-09" db="EMBL/GenBank/DDBJ databases">
        <title>Depth-based differentiation of microbial function through sediment-hosted aquifers and enrichment of novel symbionts in the deep terrestrial subsurface.</title>
        <authorList>
            <person name="Probst A.J."/>
            <person name="Ladd B."/>
            <person name="Jarett J.K."/>
            <person name="Geller-Mcgrath D.E."/>
            <person name="Sieber C.M.K."/>
            <person name="Emerson J.B."/>
            <person name="Anantharaman K."/>
            <person name="Thomas B.C."/>
            <person name="Malmstrom R."/>
            <person name="Stieglmeier M."/>
            <person name="Klingl A."/>
            <person name="Woyke T."/>
            <person name="Ryan C.M."/>
            <person name="Banfield J.F."/>
        </authorList>
    </citation>
    <scope>NUCLEOTIDE SEQUENCE [LARGE SCALE GENOMIC DNA]</scope>
</reference>
<dbReference type="Pfam" id="PF10531">
    <property type="entry name" value="SLBB"/>
    <property type="match status" value="1"/>
</dbReference>
<comment type="caution">
    <text evidence="3">The sequence shown here is derived from an EMBL/GenBank/DDBJ whole genome shotgun (WGS) entry which is preliminary data.</text>
</comment>
<dbReference type="GO" id="GO:0015628">
    <property type="term" value="P:protein secretion by the type II secretion system"/>
    <property type="evidence" value="ECO:0007669"/>
    <property type="project" value="TreeGrafter"/>
</dbReference>
<feature type="transmembrane region" description="Helical" evidence="1">
    <location>
        <begin position="24"/>
        <end position="43"/>
    </location>
</feature>
<gene>
    <name evidence="3" type="ORF">COY29_02105</name>
</gene>
<name>A0A2M7TN63_9BACT</name>
<evidence type="ECO:0000313" key="3">
    <source>
        <dbReference type="EMBL" id="PIZ49288.1"/>
    </source>
</evidence>
<dbReference type="Proteomes" id="UP000229753">
    <property type="component" value="Unassembled WGS sequence"/>
</dbReference>
<keyword evidence="1" id="KW-0472">Membrane</keyword>
<dbReference type="EMBL" id="PFNO01000067">
    <property type="protein sequence ID" value="PIZ49288.1"/>
    <property type="molecule type" value="Genomic_DNA"/>
</dbReference>
<dbReference type="Gene3D" id="3.10.560.10">
    <property type="entry name" value="Outer membrane lipoprotein wza domain like"/>
    <property type="match status" value="1"/>
</dbReference>
<keyword evidence="1" id="KW-1133">Transmembrane helix</keyword>
<dbReference type="PANTHER" id="PTHR21180">
    <property type="entry name" value="ENDONUCLEASE/EXONUCLEASE/PHOSPHATASE FAMILY DOMAIN-CONTAINING PROTEIN 1"/>
    <property type="match status" value="1"/>
</dbReference>
<evidence type="ECO:0000259" key="2">
    <source>
        <dbReference type="Pfam" id="PF10531"/>
    </source>
</evidence>
<dbReference type="PANTHER" id="PTHR21180:SF32">
    <property type="entry name" value="ENDONUCLEASE_EXONUCLEASE_PHOSPHATASE FAMILY DOMAIN-CONTAINING PROTEIN 1"/>
    <property type="match status" value="1"/>
</dbReference>